<comment type="caution">
    <text evidence="3">The sequence shown here is derived from an EMBL/GenBank/DDBJ whole genome shotgun (WGS) entry which is preliminary data.</text>
</comment>
<evidence type="ECO:0000259" key="2">
    <source>
        <dbReference type="Pfam" id="PF25597"/>
    </source>
</evidence>
<feature type="domain" description="Retroviral polymerase SH3-like" evidence="2">
    <location>
        <begin position="30"/>
        <end position="90"/>
    </location>
</feature>
<accession>A0AAD4ZHP2</accession>
<organism evidence="3 4">
    <name type="scientific">Prunus dulcis</name>
    <name type="common">Almond</name>
    <name type="synonym">Amygdalus dulcis</name>
    <dbReference type="NCBI Taxonomy" id="3755"/>
    <lineage>
        <taxon>Eukaryota</taxon>
        <taxon>Viridiplantae</taxon>
        <taxon>Streptophyta</taxon>
        <taxon>Embryophyta</taxon>
        <taxon>Tracheophyta</taxon>
        <taxon>Spermatophyta</taxon>
        <taxon>Magnoliopsida</taxon>
        <taxon>eudicotyledons</taxon>
        <taxon>Gunneridae</taxon>
        <taxon>Pentapetalae</taxon>
        <taxon>rosids</taxon>
        <taxon>fabids</taxon>
        <taxon>Rosales</taxon>
        <taxon>Rosaceae</taxon>
        <taxon>Amygdaloideae</taxon>
        <taxon>Amygdaleae</taxon>
        <taxon>Prunus</taxon>
    </lineage>
</organism>
<evidence type="ECO:0000313" key="3">
    <source>
        <dbReference type="EMBL" id="KAI5346240.1"/>
    </source>
</evidence>
<gene>
    <name evidence="3" type="ORF">L3X38_014119</name>
</gene>
<dbReference type="AlphaFoldDB" id="A0AAD4ZHP2"/>
<dbReference type="InterPro" id="IPR013103">
    <property type="entry name" value="RVT_2"/>
</dbReference>
<feature type="domain" description="Reverse transcriptase Ty1/copia-type" evidence="1">
    <location>
        <begin position="239"/>
        <end position="309"/>
    </location>
</feature>
<protein>
    <recommendedName>
        <fullName evidence="5">Transposable element protein</fullName>
    </recommendedName>
</protein>
<evidence type="ECO:0000313" key="4">
    <source>
        <dbReference type="Proteomes" id="UP001054821"/>
    </source>
</evidence>
<reference evidence="3 4" key="1">
    <citation type="journal article" date="2022" name="G3 (Bethesda)">
        <title>Whole-genome sequence and methylome profiling of the almond [Prunus dulcis (Mill.) D.A. Webb] cultivar 'Nonpareil'.</title>
        <authorList>
            <person name="D'Amico-Willman K.M."/>
            <person name="Ouma W.Z."/>
            <person name="Meulia T."/>
            <person name="Sideli G.M."/>
            <person name="Gradziel T.M."/>
            <person name="Fresnedo-Ramirez J."/>
        </authorList>
    </citation>
    <scope>NUCLEOTIDE SEQUENCE [LARGE SCALE GENOMIC DNA]</scope>
    <source>
        <strain evidence="3">Clone GOH B32 T37-40</strain>
    </source>
</reference>
<proteinExistence type="predicted"/>
<dbReference type="InterPro" id="IPR057670">
    <property type="entry name" value="SH3_retrovirus"/>
</dbReference>
<dbReference type="Pfam" id="PF07727">
    <property type="entry name" value="RVT_2"/>
    <property type="match status" value="1"/>
</dbReference>
<keyword evidence="4" id="KW-1185">Reference proteome</keyword>
<sequence length="311" mass="34392">MPCKTLHFKSPYFLLFGSAPDITHLRVFGCACFPLLKPYNTNKLQPKTSTCVFLGYAEQYKGYVCFSLTTNRLFVTRHVLFDEIVFPFTSVHPVSVSSSQSLPSSSPPPSISFTNTVLSPIPSLSISSPSLPISKATESLNTFPPSSFPASPFATQSPLPVNLDFQPEHLHVVLPLPPINLHPMTTRSKNGISKRKAFSTSTSIDLSTIEPSSFKAASQSLEWQSAMKEEIEALHAQGTWHLVPLPAHKNLVGCKWVYRIKKNTDGSIAKHKARLVAKGFSQEEGIDYYETFNPVVKPTTFRLVLALAAYF</sequence>
<evidence type="ECO:0008006" key="5">
    <source>
        <dbReference type="Google" id="ProtNLM"/>
    </source>
</evidence>
<dbReference type="EMBL" id="JAJFAZ020000002">
    <property type="protein sequence ID" value="KAI5346240.1"/>
    <property type="molecule type" value="Genomic_DNA"/>
</dbReference>
<dbReference type="Pfam" id="PF25597">
    <property type="entry name" value="SH3_retrovirus"/>
    <property type="match status" value="1"/>
</dbReference>
<dbReference type="Proteomes" id="UP001054821">
    <property type="component" value="Chromosome 2"/>
</dbReference>
<name>A0AAD4ZHP2_PRUDU</name>
<evidence type="ECO:0000259" key="1">
    <source>
        <dbReference type="Pfam" id="PF07727"/>
    </source>
</evidence>